<feature type="domain" description="PARG helical" evidence="8">
    <location>
        <begin position="186"/>
        <end position="269"/>
    </location>
</feature>
<feature type="binding site" evidence="5">
    <location>
        <position position="570"/>
    </location>
    <ligand>
        <name>substrate</name>
    </ligand>
</feature>
<dbReference type="EMBL" id="JAAAIP010000149">
    <property type="protein sequence ID" value="KAG0324438.1"/>
    <property type="molecule type" value="Genomic_DNA"/>
</dbReference>
<keyword evidence="3" id="KW-0378">Hydrolase</keyword>
<dbReference type="Pfam" id="PF20811">
    <property type="entry name" value="PARG_cat_N"/>
    <property type="match status" value="2"/>
</dbReference>
<feature type="domain" description="PARG catalytic Macro" evidence="7">
    <location>
        <begin position="486"/>
        <end position="707"/>
    </location>
</feature>
<evidence type="ECO:0000256" key="6">
    <source>
        <dbReference type="SAM" id="MobiDB-lite"/>
    </source>
</evidence>
<dbReference type="Proteomes" id="UP000738325">
    <property type="component" value="Unassembled WGS sequence"/>
</dbReference>
<feature type="domain" description="PARG helical" evidence="8">
    <location>
        <begin position="420"/>
        <end position="471"/>
    </location>
</feature>
<feature type="compositionally biased region" description="Basic and acidic residues" evidence="6">
    <location>
        <begin position="255"/>
        <end position="296"/>
    </location>
</feature>
<feature type="active site" evidence="4">
    <location>
        <position position="512"/>
    </location>
</feature>
<gene>
    <name evidence="9" type="ORF">BGZ99_001820</name>
</gene>
<accession>A0A9P6RQA4</accession>
<feature type="region of interest" description="Disordered" evidence="6">
    <location>
        <begin position="115"/>
        <end position="153"/>
    </location>
</feature>
<evidence type="ECO:0000313" key="10">
    <source>
        <dbReference type="Proteomes" id="UP000738325"/>
    </source>
</evidence>
<dbReference type="InterPro" id="IPR048362">
    <property type="entry name" value="PARG_helical"/>
</dbReference>
<dbReference type="EC" id="3.2.1.143" evidence="2"/>
<dbReference type="GO" id="GO:0006282">
    <property type="term" value="P:regulation of DNA repair"/>
    <property type="evidence" value="ECO:0007669"/>
    <property type="project" value="InterPro"/>
</dbReference>
<evidence type="ECO:0000256" key="4">
    <source>
        <dbReference type="PIRSR" id="PIRSR607724-1"/>
    </source>
</evidence>
<evidence type="ECO:0000256" key="2">
    <source>
        <dbReference type="ARBA" id="ARBA00012255"/>
    </source>
</evidence>
<evidence type="ECO:0000256" key="3">
    <source>
        <dbReference type="ARBA" id="ARBA00022801"/>
    </source>
</evidence>
<dbReference type="GO" id="GO:0005975">
    <property type="term" value="P:carbohydrate metabolic process"/>
    <property type="evidence" value="ECO:0007669"/>
    <property type="project" value="InterPro"/>
</dbReference>
<dbReference type="OrthoDB" id="1937899at2759"/>
<dbReference type="GO" id="GO:0005634">
    <property type="term" value="C:nucleus"/>
    <property type="evidence" value="ECO:0007669"/>
    <property type="project" value="TreeGrafter"/>
</dbReference>
<dbReference type="InterPro" id="IPR007724">
    <property type="entry name" value="Poly_GlycHdrlase"/>
</dbReference>
<evidence type="ECO:0000256" key="1">
    <source>
        <dbReference type="ARBA" id="ARBA00009545"/>
    </source>
</evidence>
<feature type="compositionally biased region" description="Basic and acidic residues" evidence="6">
    <location>
        <begin position="408"/>
        <end position="423"/>
    </location>
</feature>
<name>A0A9P6RQA4_9FUNG</name>
<keyword evidence="10" id="KW-1185">Reference proteome</keyword>
<feature type="binding site" evidence="5">
    <location>
        <position position="529"/>
    </location>
    <ligand>
        <name>substrate</name>
    </ligand>
</feature>
<evidence type="ECO:0000256" key="5">
    <source>
        <dbReference type="PIRSR" id="PIRSR607724-2"/>
    </source>
</evidence>
<dbReference type="GO" id="GO:0004649">
    <property type="term" value="F:poly(ADP-ribose) glycohydrolase activity"/>
    <property type="evidence" value="ECO:0007669"/>
    <property type="project" value="UniProtKB-EC"/>
</dbReference>
<evidence type="ECO:0000313" key="9">
    <source>
        <dbReference type="EMBL" id="KAG0324438.1"/>
    </source>
</evidence>
<reference evidence="9" key="1">
    <citation type="journal article" date="2020" name="Fungal Divers.">
        <title>Resolving the Mortierellaceae phylogeny through synthesis of multi-gene phylogenetics and phylogenomics.</title>
        <authorList>
            <person name="Vandepol N."/>
            <person name="Liber J."/>
            <person name="Desiro A."/>
            <person name="Na H."/>
            <person name="Kennedy M."/>
            <person name="Barry K."/>
            <person name="Grigoriev I.V."/>
            <person name="Miller A.N."/>
            <person name="O'Donnell K."/>
            <person name="Stajich J.E."/>
            <person name="Bonito G."/>
        </authorList>
    </citation>
    <scope>NUCLEOTIDE SEQUENCE</scope>
    <source>
        <strain evidence="9">REB-010B</strain>
    </source>
</reference>
<evidence type="ECO:0000259" key="7">
    <source>
        <dbReference type="Pfam" id="PF05028"/>
    </source>
</evidence>
<feature type="active site" evidence="4">
    <location>
        <position position="531"/>
    </location>
</feature>
<feature type="compositionally biased region" description="Low complexity" evidence="6">
    <location>
        <begin position="308"/>
        <end position="319"/>
    </location>
</feature>
<protein>
    <recommendedName>
        <fullName evidence="2">poly(ADP-ribose) glycohydrolase</fullName>
        <ecNumber evidence="2">3.2.1.143</ecNumber>
    </recommendedName>
</protein>
<sequence>MSDNIYFATGKNHVLCKIPGLDPIEFPYPNTFQDCWDNNHVRLPCSEKPSHASSSTASSSSHSRWTEIVQGLTTPITDSDQLFKVMTRWNGGDRCSWNINALKIFLDRKANRARVATQSHARRRGRTSPETGAGQERDCSEEEELSSSSSSSDLGIEAILGESTLQDARDDNGRDEEEDEVDFFNAAERDRFFRTVLPRIQELALRLPELVKKPIPLLKRQDDSAVTLSQEQIGCLLANAFFNTFPNRGTLSRRFGADEPAESKKRQYQDSEFVEKDNKRKAGRDNERHGQNDTAKRSTGSGSGSGTKTGTESKTASSSLKPNSAKDPFRNADGQLSLFAYFGKSDPKSPATSALSRGENPRVVIPISETGKSRNRTTTASTSRSGGSGGDDDGYGEKRAKSTQGRPQQHEDREKHERQRQVEEEFSQYPSINFWSLFESDRKPSQAVCIAQNAAKLRCIIHYFDRITTNKRPINLDNRQRINNGHLPCVTVSIDRESPLEDEAPPGALQLDFANKIIGGGVLGNGAVQEEIRFVICPELIVSRLFTQNLQDNEALLIKGAERFSNYNGYGASFTWHSDFVDHTPRDNLGRRMTEICAIDALPFWTKQQRLRQFSRRSVLRELNKAVVGFRRSPITSSSWGLCRAEAQTSVVSAIATGNWGCGAFGGHLQLKFLIQLMAASVCHGYSADDRDDSLPLGREIVYYTYGLDDFADQVESFMSNLHACQRRFDPSLIMDCIMQYPIQSTKGEILSLPQKSLLDYVGRALGFPANPDASLSTTESFSSSSVSYSELSLVEADTQ</sequence>
<proteinExistence type="inferred from homology"/>
<feature type="binding site" evidence="5">
    <location>
        <position position="515"/>
    </location>
    <ligand>
        <name>substrate</name>
    </ligand>
</feature>
<dbReference type="Pfam" id="PF05028">
    <property type="entry name" value="PARG_cat_C"/>
    <property type="match status" value="1"/>
</dbReference>
<dbReference type="InterPro" id="IPR046372">
    <property type="entry name" value="PARG_cat_C"/>
</dbReference>
<comment type="caution">
    <text evidence="9">The sequence shown here is derived from an EMBL/GenBank/DDBJ whole genome shotgun (WGS) entry which is preliminary data.</text>
</comment>
<feature type="region of interest" description="Disordered" evidence="6">
    <location>
        <begin position="346"/>
        <end position="425"/>
    </location>
</feature>
<evidence type="ECO:0000259" key="8">
    <source>
        <dbReference type="Pfam" id="PF20811"/>
    </source>
</evidence>
<dbReference type="GO" id="GO:0009225">
    <property type="term" value="P:nucleotide-sugar metabolic process"/>
    <property type="evidence" value="ECO:0007669"/>
    <property type="project" value="TreeGrafter"/>
</dbReference>
<feature type="active site" evidence="4">
    <location>
        <position position="530"/>
    </location>
</feature>
<dbReference type="AlphaFoldDB" id="A0A9P6RQA4"/>
<dbReference type="PANTHER" id="PTHR12837">
    <property type="entry name" value="POLY ADP-RIBOSE GLYCOHYDROLASE"/>
    <property type="match status" value="1"/>
</dbReference>
<organism evidence="9 10">
    <name type="scientific">Dissophora globulifera</name>
    <dbReference type="NCBI Taxonomy" id="979702"/>
    <lineage>
        <taxon>Eukaryota</taxon>
        <taxon>Fungi</taxon>
        <taxon>Fungi incertae sedis</taxon>
        <taxon>Mucoromycota</taxon>
        <taxon>Mortierellomycotina</taxon>
        <taxon>Mortierellomycetes</taxon>
        <taxon>Mortierellales</taxon>
        <taxon>Mortierellaceae</taxon>
        <taxon>Dissophora</taxon>
    </lineage>
</organism>
<comment type="similarity">
    <text evidence="1">Belongs to the poly(ADP-ribose) glycohydrolase family.</text>
</comment>
<dbReference type="GO" id="GO:1990966">
    <property type="term" value="P:ATP generation from poly-ADP-D-ribose"/>
    <property type="evidence" value="ECO:0007669"/>
    <property type="project" value="TreeGrafter"/>
</dbReference>
<feature type="region of interest" description="Disordered" evidence="6">
    <location>
        <begin position="253"/>
        <end position="331"/>
    </location>
</feature>
<dbReference type="PANTHER" id="PTHR12837:SF0">
    <property type="entry name" value="POLY(ADP-RIBOSE) GLYCOHYDROLASE"/>
    <property type="match status" value="1"/>
</dbReference>
<feature type="compositionally biased region" description="Low complexity" evidence="6">
    <location>
        <begin position="376"/>
        <end position="385"/>
    </location>
</feature>
<dbReference type="GO" id="GO:0005737">
    <property type="term" value="C:cytoplasm"/>
    <property type="evidence" value="ECO:0007669"/>
    <property type="project" value="TreeGrafter"/>
</dbReference>